<proteinExistence type="predicted"/>
<reference evidence="1" key="3">
    <citation type="submission" date="2014-01" db="EMBL/GenBank/DDBJ databases">
        <title>Evolution of pathogenesis and genome organization in the Tremellales.</title>
        <authorList>
            <person name="Cuomo C."/>
            <person name="Litvintseva A."/>
            <person name="Heitman J."/>
            <person name="Chen Y."/>
            <person name="Sun S."/>
            <person name="Springer D."/>
            <person name="Dromer F."/>
            <person name="Young S."/>
            <person name="Zeng Q."/>
            <person name="Chapman S."/>
            <person name="Gujja S."/>
            <person name="Saif S."/>
            <person name="Birren B."/>
        </authorList>
    </citation>
    <scope>NUCLEOTIDE SEQUENCE</scope>
    <source>
        <strain evidence="1">CBS 10118</strain>
    </source>
</reference>
<protein>
    <submittedName>
        <fullName evidence="1">Uncharacterized protein</fullName>
    </submittedName>
</protein>
<organism evidence="1">
    <name type="scientific">Kwoniella bestiolae CBS 10118</name>
    <dbReference type="NCBI Taxonomy" id="1296100"/>
    <lineage>
        <taxon>Eukaryota</taxon>
        <taxon>Fungi</taxon>
        <taxon>Dikarya</taxon>
        <taxon>Basidiomycota</taxon>
        <taxon>Agaricomycotina</taxon>
        <taxon>Tremellomycetes</taxon>
        <taxon>Tremellales</taxon>
        <taxon>Cryptococcaceae</taxon>
        <taxon>Kwoniella</taxon>
    </lineage>
</organism>
<dbReference type="Proteomes" id="UP000092730">
    <property type="component" value="Chromosome 5"/>
</dbReference>
<reference evidence="2" key="4">
    <citation type="submission" date="2024-02" db="EMBL/GenBank/DDBJ databases">
        <title>Comparative genomics of Cryptococcus and Kwoniella reveals pathogenesis evolution and contrasting modes of karyotype evolution via chromosome fusion or intercentromeric recombination.</title>
        <authorList>
            <person name="Coelho M.A."/>
            <person name="David-Palma M."/>
            <person name="Shea T."/>
            <person name="Bowers K."/>
            <person name="McGinley-Smith S."/>
            <person name="Mohammad A.W."/>
            <person name="Gnirke A."/>
            <person name="Yurkov A.M."/>
            <person name="Nowrousian M."/>
            <person name="Sun S."/>
            <person name="Cuomo C.A."/>
            <person name="Heitman J."/>
        </authorList>
    </citation>
    <scope>NUCLEOTIDE SEQUENCE</scope>
    <source>
        <strain evidence="2">CBS 10118</strain>
    </source>
</reference>
<dbReference type="EMBL" id="KI894022">
    <property type="protein sequence ID" value="OCF24251.1"/>
    <property type="molecule type" value="Genomic_DNA"/>
</dbReference>
<evidence type="ECO:0000313" key="2">
    <source>
        <dbReference type="EMBL" id="WVW84990.1"/>
    </source>
</evidence>
<evidence type="ECO:0000313" key="1">
    <source>
        <dbReference type="EMBL" id="OCF24251.1"/>
    </source>
</evidence>
<gene>
    <name evidence="1" type="ORF">I302_05710</name>
    <name evidence="2" type="ORF">I302_107026</name>
</gene>
<dbReference type="AlphaFoldDB" id="A0A1B9FZR2"/>
<dbReference type="GeneID" id="30210109"/>
<sequence>MPEHPVSPDLKGLILSNPGRYKPSVGELTFVFPTQTYKVGIYNPKTGKFSHGDVESGCAADPSLKEVVAESNCFFATKDKVQSSDKVEVEVQASISGSYWESKIHEDFARRATRAEDTSAFRSQLGDRSKGCAFPPETATVDVYSQGEEKKTLNGTMFCATLYRLDDDAESSIYRSKL</sequence>
<accession>A0A1B9FZR2</accession>
<dbReference type="VEuPathDB" id="FungiDB:I302_05710"/>
<reference evidence="2" key="2">
    <citation type="submission" date="2013-07" db="EMBL/GenBank/DDBJ databases">
        <authorList>
            <consortium name="The Broad Institute Genome Sequencing Platform"/>
            <person name="Cuomo C."/>
            <person name="Litvintseva A."/>
            <person name="Chen Y."/>
            <person name="Heitman J."/>
            <person name="Sun S."/>
            <person name="Springer D."/>
            <person name="Dromer F."/>
            <person name="Young S.K."/>
            <person name="Zeng Q."/>
            <person name="Gargeya S."/>
            <person name="Fitzgerald M."/>
            <person name="Abouelleil A."/>
            <person name="Alvarado L."/>
            <person name="Berlin A.M."/>
            <person name="Chapman S.B."/>
            <person name="Dewar J."/>
            <person name="Goldberg J."/>
            <person name="Griggs A."/>
            <person name="Gujja S."/>
            <person name="Hansen M."/>
            <person name="Howarth C."/>
            <person name="Imamovic A."/>
            <person name="Larimer J."/>
            <person name="McCowan C."/>
            <person name="Murphy C."/>
            <person name="Pearson M."/>
            <person name="Priest M."/>
            <person name="Roberts A."/>
            <person name="Saif S."/>
            <person name="Shea T."/>
            <person name="Sykes S."/>
            <person name="Wortman J."/>
            <person name="Nusbaum C."/>
            <person name="Birren B."/>
        </authorList>
    </citation>
    <scope>NUCLEOTIDE SEQUENCE</scope>
    <source>
        <strain evidence="2">CBS 10118</strain>
    </source>
</reference>
<dbReference type="KEGG" id="kbi:30210109"/>
<reference evidence="1" key="1">
    <citation type="submission" date="2013-07" db="EMBL/GenBank/DDBJ databases">
        <title>The Genome Sequence of Cryptococcus bestiolae CBS10118.</title>
        <authorList>
            <consortium name="The Broad Institute Genome Sequencing Platform"/>
            <person name="Cuomo C."/>
            <person name="Litvintseva A."/>
            <person name="Chen Y."/>
            <person name="Heitman J."/>
            <person name="Sun S."/>
            <person name="Springer D."/>
            <person name="Dromer F."/>
            <person name="Young S.K."/>
            <person name="Zeng Q."/>
            <person name="Gargeya S."/>
            <person name="Fitzgerald M."/>
            <person name="Abouelleil A."/>
            <person name="Alvarado L."/>
            <person name="Berlin A.M."/>
            <person name="Chapman S.B."/>
            <person name="Dewar J."/>
            <person name="Goldberg J."/>
            <person name="Griggs A."/>
            <person name="Gujja S."/>
            <person name="Hansen M."/>
            <person name="Howarth C."/>
            <person name="Imamovic A."/>
            <person name="Larimer J."/>
            <person name="McCowan C."/>
            <person name="Murphy C."/>
            <person name="Pearson M."/>
            <person name="Priest M."/>
            <person name="Roberts A."/>
            <person name="Saif S."/>
            <person name="Shea T."/>
            <person name="Sykes S."/>
            <person name="Wortman J."/>
            <person name="Nusbaum C."/>
            <person name="Birren B."/>
        </authorList>
    </citation>
    <scope>NUCLEOTIDE SEQUENCE [LARGE SCALE GENOMIC DNA]</scope>
    <source>
        <strain evidence="1">CBS 10118</strain>
    </source>
</reference>
<name>A0A1B9FZR2_9TREE</name>
<keyword evidence="3" id="KW-1185">Reference proteome</keyword>
<evidence type="ECO:0000313" key="3">
    <source>
        <dbReference type="Proteomes" id="UP000092730"/>
    </source>
</evidence>
<dbReference type="RefSeq" id="XP_019045321.1">
    <property type="nucleotide sequence ID" value="XM_019192324.1"/>
</dbReference>
<dbReference type="EMBL" id="CP144545">
    <property type="protein sequence ID" value="WVW84990.1"/>
    <property type="molecule type" value="Genomic_DNA"/>
</dbReference>